<keyword evidence="5 19" id="KW-0028">Amino-acid biosynthesis</keyword>
<comment type="similarity">
    <text evidence="3">Belongs to the EPSP synthase family.</text>
</comment>
<dbReference type="FunFam" id="3.65.10.10:FF:000007">
    <property type="entry name" value="Pentafunctional AROM polypeptide"/>
    <property type="match status" value="1"/>
</dbReference>
<comment type="similarity">
    <text evidence="20">In the N-terminal section; belongs to the dehydroquinate synthase family.</text>
</comment>
<dbReference type="Pfam" id="PF24621">
    <property type="entry name" value="DHQS_C"/>
    <property type="match status" value="1"/>
</dbReference>
<comment type="similarity">
    <text evidence="19 20">In the 4th section; belongs to the type-I 3-dehydroquinase family.</text>
</comment>
<comment type="subunit">
    <text evidence="19 20">Homodimer.</text>
</comment>
<dbReference type="CDD" id="cd08195">
    <property type="entry name" value="DHQS"/>
    <property type="match status" value="1"/>
</dbReference>
<feature type="region of interest" description="3-dehydroquinate synthase" evidence="19">
    <location>
        <begin position="1"/>
        <end position="383"/>
    </location>
</feature>
<feature type="binding site" evidence="19">
    <location>
        <begin position="197"/>
        <end position="200"/>
    </location>
    <ligand>
        <name>7-phospho-2-dehydro-3-deoxy-D-arabino-heptonate</name>
        <dbReference type="ChEBI" id="CHEBI:58394"/>
    </ligand>
</feature>
<feature type="binding site" evidence="19">
    <location>
        <position position="286"/>
    </location>
    <ligand>
        <name>7-phospho-2-dehydro-3-deoxy-D-arabino-heptonate</name>
        <dbReference type="ChEBI" id="CHEBI:58394"/>
    </ligand>
</feature>
<sequence>MTGSDFTNVSILGSETIMVGQHLTSHIAQTVVTTIPASSYIVVTDKNVAPYHLATLTNELQAAIHQNVAKGNAIARILTYILPPGEAAKTREVKAQIEDWMLEQRCTRDSCILALGGGVIGDMLGFVAATFMRGIPFVQIPTTLLAMVDSSIGGKTAVDTPAGKNLIGAFHQPKRIFIDVDYLKTLPHREFVNGMAEVIKTAAIWVEEDFDLLENHPEEVMAFANTSKSSVKTDTTLLKRVILGSVKVKAHVVTVDEKETGLRNLLNFGHSIGHAMEAILAPNILHGECVSMGMVREAEIARHLGHLSEVAVGRLVRCLQSYGLPISLEDKKVLERAPGKHCSVDQLLDIMRVDKKNQGDQKRIVMLAGIGKCWEPRATFIPDVVIRKILSPAIRVQPPSITGSEHYSLAVPGSKSISNRALVFAALGQGTCRLRGLLHSDDVQVMLDALQKLVGITYVWEDNGDTLVIQGGGGQLRVPDSEIYLGNAGTASRFLTTVCALVKTPGSNRVSTIVTGNARMKQRPIGPLFDALTANGANVKYLESKGSLPLEITPDGHGLKGGIIHLSAEISSQYVSSILMSAPYAENAVTLILTGNAVVSQPYIDMTTAMMESFGIKVTRDPSNKNVYYIPKGVYKNPSDYLVEADASSATYPLAFAAITGVTVTVTNMGSQSLQGDSEFATKVLGAMGCHVKQTASSTTVKGPTTLSPIPSIDMESMTDAFLTASVLAGVAAPHYGSNVTRITGIANQRVKECNRIAAMVEQLAEFGVDASELPDGIEIHGKDRTLLHAPKSGVKCYDDHRIAMSFSVLACALNPTHQSVIKEKKCVEKTYPTWWDTLENIMKVPLVGIDMHEATESSTPALAKVQANGLTNGTSHNYLQHATTVIIGMRGAGKTHLGRSLAASLQRRFIDMDDYLESALGTTIPQLIADKGWTEFRQQETKFLAQVLEEQPTGLVIACGGGIVETPAARETLKKWSGAGQAVNHRRGHVIHVKRDMSDVVAYLNIDKTRPMIGEDMMVVWDRRKGWYDECSSAEFVIVKHPIVPSSSGSMEVDSDDSYWTKVERDLTRVVRFITSTPTHPTSTTSFFVALTCGNVRDVADRIDRITEGSDAVELRVDLLKSTDVEYVAEQVALLRRMTELPIIFTVRTKTQNGAFPNDKAEDMFDLLNRAVKWGCEYIDLEVEDMQQPARKRMTERLIANKGPAHIIASYHDVTGTATWEDLTAVTGYGSGLGTTSSSRNKKAGVSMRDKYIELHPYGDIVKLVGTAHDMEDNYSLQRFLNRIVTSLGLRPSKPIIAINMRKVGQLSRVLNEYLTPVTHSALAVAAAPGQLTITELNQARSLLGLLDAKKYYLFGAPIKQSMSPTIHNTGFHTLGLPHKYELSESPDWRHVQTIVTEGLANGTFGGASVTIPLKEDVVKHGIVQRTTAAAQSIGAVNTLMVETTSDGSKIVVGDNTDWIGIKRALQARMPSLLPNQPIIGVVVGAGGTARAACFALKSMNVTELRLWNRTGARAQDLASAFGGRAMQQLDWCLAPYNNSSVNAPPPLYLVVGTIPAPAQSQLPFNDMYNSAAAGCTGVVVEMAYRPRDTPLLSQASRNFVTCEGIEVLIEQGLEQFERWTERHAPRAAITAEVMARY</sequence>
<dbReference type="GO" id="GO:0005524">
    <property type="term" value="F:ATP binding"/>
    <property type="evidence" value="ECO:0007669"/>
    <property type="project" value="UniProtKB-UniRule"/>
</dbReference>
<dbReference type="GO" id="GO:0009073">
    <property type="term" value="P:aromatic amino acid family biosynthetic process"/>
    <property type="evidence" value="ECO:0007669"/>
    <property type="project" value="UniProtKB-UniRule"/>
</dbReference>
<dbReference type="InterPro" id="IPR023193">
    <property type="entry name" value="EPSP_synthase_CS"/>
</dbReference>
<evidence type="ECO:0000256" key="3">
    <source>
        <dbReference type="ARBA" id="ARBA00009948"/>
    </source>
</evidence>
<dbReference type="NCBIfam" id="TIGR01357">
    <property type="entry name" value="aroB"/>
    <property type="match status" value="1"/>
</dbReference>
<dbReference type="InterPro" id="IPR056179">
    <property type="entry name" value="DHQS_C"/>
</dbReference>
<keyword evidence="16 19" id="KW-0511">Multifunctional enzyme</keyword>
<feature type="binding site" evidence="19">
    <location>
        <begin position="889"/>
        <end position="896"/>
    </location>
    <ligand>
        <name>ATP</name>
        <dbReference type="ChEBI" id="CHEBI:30616"/>
    </ligand>
</feature>
<dbReference type="InterPro" id="IPR027417">
    <property type="entry name" value="P-loop_NTPase"/>
</dbReference>
<feature type="binding site" evidence="19">
    <location>
        <position position="155"/>
    </location>
    <ligand>
        <name>7-phospho-2-dehydro-3-deoxy-D-arabino-heptonate</name>
        <dbReference type="ChEBI" id="CHEBI:58394"/>
    </ligand>
</feature>
<feature type="active site" description="Proton acceptor; for 3-dehydroquinate synthase activity" evidence="19">
    <location>
        <position position="274"/>
    </location>
</feature>
<dbReference type="FunFam" id="3.40.50.1970:FF:000007">
    <property type="entry name" value="Pentafunctional AROM polypeptide"/>
    <property type="match status" value="1"/>
</dbReference>
<dbReference type="NCBIfam" id="TIGR01356">
    <property type="entry name" value="aroA"/>
    <property type="match status" value="1"/>
</dbReference>
<feature type="domain" description="3-dehydroquinate synthase C-terminal" evidence="25">
    <location>
        <begin position="194"/>
        <end position="357"/>
    </location>
</feature>
<comment type="pathway">
    <text evidence="19 20">Metabolic intermediate biosynthesis; chorismate biosynthesis; chorismate from D-erythrose 4-phosphate and phosphoenolpyruvate: step 2/7.</text>
</comment>
<feature type="binding site" evidence="19">
    <location>
        <begin position="86"/>
        <end position="89"/>
    </location>
    <ligand>
        <name>NAD(+)</name>
        <dbReference type="ChEBI" id="CHEBI:57540"/>
    </ligand>
</feature>
<evidence type="ECO:0000256" key="2">
    <source>
        <dbReference type="ARBA" id="ARBA00004842"/>
    </source>
</evidence>
<evidence type="ECO:0000256" key="15">
    <source>
        <dbReference type="ARBA" id="ARBA00023239"/>
    </source>
</evidence>
<accession>A0A507C915</accession>
<dbReference type="GO" id="GO:0004764">
    <property type="term" value="F:shikimate 3-dehydrogenase (NADP+) activity"/>
    <property type="evidence" value="ECO:0007669"/>
    <property type="project" value="UniProtKB-UniRule"/>
</dbReference>
<feature type="binding site" evidence="19">
    <location>
        <begin position="182"/>
        <end position="185"/>
    </location>
    <ligand>
        <name>NAD(+)</name>
        <dbReference type="ChEBI" id="CHEBI:57540"/>
    </ligand>
</feature>
<dbReference type="SUPFAM" id="SSF55205">
    <property type="entry name" value="EPT/RTPC-like"/>
    <property type="match status" value="1"/>
</dbReference>
<evidence type="ECO:0000256" key="7">
    <source>
        <dbReference type="ARBA" id="ARBA00022723"/>
    </source>
</evidence>
<dbReference type="InterPro" id="IPR036291">
    <property type="entry name" value="NAD(P)-bd_dom_sf"/>
</dbReference>
<evidence type="ECO:0000259" key="25">
    <source>
        <dbReference type="Pfam" id="PF24621"/>
    </source>
</evidence>
<dbReference type="CDD" id="cd01065">
    <property type="entry name" value="NAD_bind_Shikimate_DH"/>
    <property type="match status" value="1"/>
</dbReference>
<dbReference type="GO" id="GO:0046872">
    <property type="term" value="F:metal ion binding"/>
    <property type="evidence" value="ECO:0007669"/>
    <property type="project" value="UniProtKB-UniRule"/>
</dbReference>
<comment type="pathway">
    <text evidence="2 19 20">Metabolic intermediate biosynthesis; chorismate biosynthesis; chorismate from D-erythrose 4-phosphate and phosphoenolpyruvate: step 5/7.</text>
</comment>
<dbReference type="HAMAP" id="MF_00210">
    <property type="entry name" value="EPSP_synth"/>
    <property type="match status" value="1"/>
</dbReference>
<dbReference type="EC" id="2.7.1.71" evidence="19"/>
<keyword evidence="6 19" id="KW-0808">Transferase</keyword>
<organism evidence="26 27">
    <name type="scientific">Synchytrium microbalum</name>
    <dbReference type="NCBI Taxonomy" id="1806994"/>
    <lineage>
        <taxon>Eukaryota</taxon>
        <taxon>Fungi</taxon>
        <taxon>Fungi incertae sedis</taxon>
        <taxon>Chytridiomycota</taxon>
        <taxon>Chytridiomycota incertae sedis</taxon>
        <taxon>Chytridiomycetes</taxon>
        <taxon>Synchytriales</taxon>
        <taxon>Synchytriaceae</taxon>
        <taxon>Synchytrium</taxon>
    </lineage>
</organism>
<evidence type="ECO:0000256" key="17">
    <source>
        <dbReference type="ARBA" id="ARBA00044633"/>
    </source>
</evidence>
<comment type="caution">
    <text evidence="26">The sequence shown here is derived from an EMBL/GenBank/DDBJ whole genome shotgun (WGS) entry which is preliminary data.</text>
</comment>
<dbReference type="Pfam" id="PF01202">
    <property type="entry name" value="SKI"/>
    <property type="match status" value="1"/>
</dbReference>
<comment type="catalytic activity">
    <reaction evidence="19 20">
        <text>shikimate + NADP(+) = 3-dehydroshikimate + NADPH + H(+)</text>
        <dbReference type="Rhea" id="RHEA:17737"/>
        <dbReference type="ChEBI" id="CHEBI:15378"/>
        <dbReference type="ChEBI" id="CHEBI:16630"/>
        <dbReference type="ChEBI" id="CHEBI:36208"/>
        <dbReference type="ChEBI" id="CHEBI:57783"/>
        <dbReference type="ChEBI" id="CHEBI:58349"/>
        <dbReference type="EC" id="1.1.1.25"/>
    </reaction>
</comment>
<comment type="catalytic activity">
    <reaction evidence="19 20">
        <text>3-dehydroquinate = 3-dehydroshikimate + H2O</text>
        <dbReference type="Rhea" id="RHEA:21096"/>
        <dbReference type="ChEBI" id="CHEBI:15377"/>
        <dbReference type="ChEBI" id="CHEBI:16630"/>
        <dbReference type="ChEBI" id="CHEBI:32364"/>
        <dbReference type="EC" id="4.2.1.10"/>
    </reaction>
</comment>
<protein>
    <recommendedName>
        <fullName evidence="19">Pentafunctional AROM polypeptide</fullName>
    </recommendedName>
    <domain>
        <recommendedName>
            <fullName evidence="19">3-dehydroquinate synthase</fullName>
            <shortName evidence="19">DHQS</shortName>
            <ecNumber evidence="19">4.2.3.4</ecNumber>
        </recommendedName>
    </domain>
    <domain>
        <recommendedName>
            <fullName evidence="19">3-phosphoshikimate 1-carboxyvinyltransferase</fullName>
            <ecNumber evidence="19">2.5.1.19</ecNumber>
        </recommendedName>
        <alternativeName>
            <fullName evidence="19">5-enolpyruvylshikimate-3-phosphate synthase</fullName>
            <shortName evidence="19">EPSP synthase</shortName>
            <shortName evidence="19">EPSPS</shortName>
        </alternativeName>
    </domain>
    <domain>
        <recommendedName>
            <fullName evidence="19">Shikimate kinase</fullName>
            <shortName evidence="19">SK</shortName>
            <ecNumber evidence="19">2.7.1.71</ecNumber>
        </recommendedName>
    </domain>
    <domain>
        <recommendedName>
            <fullName evidence="19">3-dehydroquinate dehydratase</fullName>
            <shortName evidence="19">3-dehydroquinase</shortName>
            <ecNumber evidence="19">4.2.1.10</ecNumber>
        </recommendedName>
    </domain>
    <domain>
        <recommendedName>
            <fullName evidence="19">Shikimate dehydrogenase</fullName>
            <ecNumber evidence="19">1.1.1.25</ecNumber>
        </recommendedName>
    </domain>
</protein>
<dbReference type="Pfam" id="PF01487">
    <property type="entry name" value="DHquinase_I"/>
    <property type="match status" value="2"/>
</dbReference>
<dbReference type="SUPFAM" id="SSF56796">
    <property type="entry name" value="Dehydroquinate synthase-like"/>
    <property type="match status" value="1"/>
</dbReference>
<evidence type="ECO:0000256" key="14">
    <source>
        <dbReference type="ARBA" id="ARBA00023141"/>
    </source>
</evidence>
<evidence type="ECO:0000256" key="18">
    <source>
        <dbReference type="ARBA" id="ARBA00048567"/>
    </source>
</evidence>
<keyword evidence="15 19" id="KW-0456">Lyase</keyword>
<dbReference type="RefSeq" id="XP_031025184.1">
    <property type="nucleotide sequence ID" value="XM_031168811.1"/>
</dbReference>
<dbReference type="SUPFAM" id="SSF53223">
    <property type="entry name" value="Aminoacid dehydrogenase-like, N-terminal domain"/>
    <property type="match status" value="1"/>
</dbReference>
<dbReference type="EC" id="1.1.1.25" evidence="19"/>
<keyword evidence="4 19" id="KW-0963">Cytoplasm</keyword>
<evidence type="ECO:0000256" key="12">
    <source>
        <dbReference type="ARBA" id="ARBA00022857"/>
    </source>
</evidence>
<reference evidence="26 27" key="1">
    <citation type="journal article" date="2019" name="Sci. Rep.">
        <title>Comparative genomics of chytrid fungi reveal insights into the obligate biotrophic and pathogenic lifestyle of Synchytrium endobioticum.</title>
        <authorList>
            <person name="van de Vossenberg B.T.L.H."/>
            <person name="Warris S."/>
            <person name="Nguyen H.D.T."/>
            <person name="van Gent-Pelzer M.P.E."/>
            <person name="Joly D.L."/>
            <person name="van de Geest H.C."/>
            <person name="Bonants P.J.M."/>
            <person name="Smith D.S."/>
            <person name="Levesque C.A."/>
            <person name="van der Lee T.A.J."/>
        </authorList>
    </citation>
    <scope>NUCLEOTIDE SEQUENCE [LARGE SCALE GENOMIC DNA]</scope>
    <source>
        <strain evidence="26 27">JEL517</strain>
    </source>
</reference>
<comment type="catalytic activity">
    <reaction evidence="18 19 20">
        <text>shikimate + ATP = 3-phosphoshikimate + ADP + H(+)</text>
        <dbReference type="Rhea" id="RHEA:13121"/>
        <dbReference type="ChEBI" id="CHEBI:15378"/>
        <dbReference type="ChEBI" id="CHEBI:30616"/>
        <dbReference type="ChEBI" id="CHEBI:36208"/>
        <dbReference type="ChEBI" id="CHEBI:145989"/>
        <dbReference type="ChEBI" id="CHEBI:456216"/>
        <dbReference type="EC" id="2.7.1.71"/>
    </reaction>
</comment>
<feature type="binding site" evidence="19">
    <location>
        <begin position="117"/>
        <end position="119"/>
    </location>
    <ligand>
        <name>NAD(+)</name>
        <dbReference type="ChEBI" id="CHEBI:57540"/>
    </ligand>
</feature>
<dbReference type="Gene3D" id="3.40.50.720">
    <property type="entry name" value="NAD(P)-binding Rossmann-like Domain"/>
    <property type="match status" value="1"/>
</dbReference>
<feature type="domain" description="Shikimate dehydrogenase substrate binding N-terminal" evidence="23">
    <location>
        <begin position="1355"/>
        <end position="1441"/>
    </location>
</feature>
<evidence type="ECO:0000256" key="5">
    <source>
        <dbReference type="ARBA" id="ARBA00022605"/>
    </source>
</evidence>
<keyword evidence="12 19" id="KW-0521">NADP</keyword>
<keyword evidence="11 19" id="KW-0067">ATP-binding</keyword>
<feature type="binding site" evidence="19">
    <location>
        <position position="270"/>
    </location>
    <ligand>
        <name>7-phospho-2-dehydro-3-deoxy-D-arabino-heptonate</name>
        <dbReference type="ChEBI" id="CHEBI:58394"/>
    </ligand>
</feature>
<comment type="similarity">
    <text evidence="19 20">In the C-terminal section; belongs to the shikimate dehydrogenase family.</text>
</comment>
<comment type="similarity">
    <text evidence="19">In the N-terminal section; belongs to the sugar phosphate cyclases superfamily. Dehydroquinate synthase family.</text>
</comment>
<dbReference type="EMBL" id="QEAO01000013">
    <property type="protein sequence ID" value="TPX34464.1"/>
    <property type="molecule type" value="Genomic_DNA"/>
</dbReference>
<dbReference type="FunFam" id="3.40.50.300:FF:001256">
    <property type="entry name" value="Pentafunctional AROM polypeptide"/>
    <property type="match status" value="1"/>
</dbReference>
<dbReference type="InterPro" id="IPR001986">
    <property type="entry name" value="Enolpyruvate_Tfrase_dom"/>
</dbReference>
<comment type="caution">
    <text evidence="19">Lacks conserved residue(s) required for the propagation of feature annotation.</text>
</comment>
<dbReference type="HAMAP" id="MF_03143">
    <property type="entry name" value="Pentafunct_AroM"/>
    <property type="match status" value="1"/>
</dbReference>
<evidence type="ECO:0000256" key="10">
    <source>
        <dbReference type="ARBA" id="ARBA00022833"/>
    </source>
</evidence>
<feature type="active site" description="Proton acceptor; for 3-dehydroquinate synthase activity" evidence="19">
    <location>
        <position position="259"/>
    </location>
</feature>
<dbReference type="CDD" id="cd00502">
    <property type="entry name" value="DHQase_I"/>
    <property type="match status" value="1"/>
</dbReference>
<dbReference type="FunFam" id="1.20.1090.10:FF:000007">
    <property type="entry name" value="Pentafunctional AROM polypeptide"/>
    <property type="match status" value="1"/>
</dbReference>
<dbReference type="InterPro" id="IPR031322">
    <property type="entry name" value="Shikimate/glucono_kinase"/>
</dbReference>
<evidence type="ECO:0000256" key="9">
    <source>
        <dbReference type="ARBA" id="ARBA00022777"/>
    </source>
</evidence>
<feature type="active site" description="For EPSP synthase activity" evidence="19">
    <location>
        <position position="827"/>
    </location>
</feature>
<gene>
    <name evidence="26" type="ORF">SmJEL517_g02883</name>
</gene>
<dbReference type="GO" id="GO:0008652">
    <property type="term" value="P:amino acid biosynthetic process"/>
    <property type="evidence" value="ECO:0007669"/>
    <property type="project" value="UniProtKB-KW"/>
</dbReference>
<comment type="pathway">
    <text evidence="1 19 20">Metabolic intermediate biosynthesis; chorismate biosynthesis; chorismate from D-erythrose 4-phosphate and phosphoenolpyruvate: step 6/7.</text>
</comment>
<dbReference type="InterPro" id="IPR016037">
    <property type="entry name" value="DHQ_synth_AroB"/>
</dbReference>
<keyword evidence="27" id="KW-1185">Reference proteome</keyword>
<dbReference type="Gene3D" id="3.40.50.300">
    <property type="entry name" value="P-loop containing nucleotide triphosphate hydrolases"/>
    <property type="match status" value="1"/>
</dbReference>
<feature type="active site" description="Schiff-base intermediate with substrate; for 3-dehydroquinate dehydratase activity" evidence="19">
    <location>
        <position position="1264"/>
    </location>
</feature>
<feature type="domain" description="3-dehydroquinate synthase N-terminal" evidence="22">
    <location>
        <begin position="80"/>
        <end position="192"/>
    </location>
</feature>
<dbReference type="Gene3D" id="3.20.20.70">
    <property type="entry name" value="Aldolase class I"/>
    <property type="match status" value="1"/>
</dbReference>
<dbReference type="HAMAP" id="MF_00109">
    <property type="entry name" value="Shikimate_kinase"/>
    <property type="match status" value="1"/>
</dbReference>
<feature type="binding site" evidence="19">
    <location>
        <position position="286"/>
    </location>
    <ligand>
        <name>Zn(2+)</name>
        <dbReference type="ChEBI" id="CHEBI:29105"/>
        <note>catalytic</note>
    </ligand>
</feature>
<keyword evidence="13 19" id="KW-0560">Oxidoreductase</keyword>
<feature type="binding site" evidence="19">
    <location>
        <position position="165"/>
    </location>
    <ligand>
        <name>7-phospho-2-dehydro-3-deoxy-D-arabino-heptonate</name>
        <dbReference type="ChEBI" id="CHEBI:58394"/>
    </ligand>
</feature>
<dbReference type="Pfam" id="PF00275">
    <property type="entry name" value="EPSP_synthase"/>
    <property type="match status" value="1"/>
</dbReference>
<dbReference type="GeneID" id="42004108"/>
<feature type="active site" description="Proton acceptor; for 3-dehydroquinate dehydratase activity" evidence="19">
    <location>
        <position position="1213"/>
    </location>
</feature>
<evidence type="ECO:0000256" key="13">
    <source>
        <dbReference type="ARBA" id="ARBA00023002"/>
    </source>
</evidence>
<evidence type="ECO:0000313" key="26">
    <source>
        <dbReference type="EMBL" id="TPX34464.1"/>
    </source>
</evidence>
<dbReference type="InterPro" id="IPR023000">
    <property type="entry name" value="Shikimate_kinase_CS"/>
</dbReference>
<feature type="binding site" evidence="19">
    <location>
        <position position="164"/>
    </location>
    <ligand>
        <name>NAD(+)</name>
        <dbReference type="ChEBI" id="CHEBI:57540"/>
    </ligand>
</feature>
<dbReference type="GO" id="GO:0003856">
    <property type="term" value="F:3-dehydroquinate synthase activity"/>
    <property type="evidence" value="ECO:0007669"/>
    <property type="project" value="UniProtKB-UniRule"/>
</dbReference>
<feature type="binding site" evidence="19">
    <location>
        <begin position="142"/>
        <end position="143"/>
    </location>
    <ligand>
        <name>NAD(+)</name>
        <dbReference type="ChEBI" id="CHEBI:57540"/>
    </ligand>
</feature>
<dbReference type="InterPro" id="IPR001381">
    <property type="entry name" value="DHquinase_I"/>
</dbReference>
<dbReference type="SUPFAM" id="SSF51569">
    <property type="entry name" value="Aldolase"/>
    <property type="match status" value="1"/>
</dbReference>
<dbReference type="Proteomes" id="UP000319731">
    <property type="component" value="Unassembled WGS sequence"/>
</dbReference>
<dbReference type="OrthoDB" id="197068at2759"/>
<dbReference type="PROSITE" id="PS01128">
    <property type="entry name" value="SHIKIMATE_KINASE"/>
    <property type="match status" value="1"/>
</dbReference>
<comment type="pathway">
    <text evidence="19 20">Metabolic intermediate biosynthesis; chorismate biosynthesis; chorismate from D-erythrose 4-phosphate and phosphoenolpyruvate: step 3/7.</text>
</comment>
<dbReference type="SUPFAM" id="SSF52540">
    <property type="entry name" value="P-loop containing nucleoside triphosphate hydrolases"/>
    <property type="match status" value="1"/>
</dbReference>
<feature type="binding site" evidence="19">
    <location>
        <position position="133"/>
    </location>
    <ligand>
        <name>7-phospho-2-dehydro-3-deoxy-D-arabino-heptonate</name>
        <dbReference type="ChEBI" id="CHEBI:58394"/>
    </ligand>
</feature>
<feature type="binding site" evidence="19">
    <location>
        <position position="149"/>
    </location>
    <ligand>
        <name>7-phospho-2-dehydro-3-deoxy-D-arabino-heptonate</name>
        <dbReference type="ChEBI" id="CHEBI:58394"/>
    </ligand>
</feature>
<dbReference type="InterPro" id="IPR008289">
    <property type="entry name" value="Pentafunct_AroM"/>
</dbReference>
<dbReference type="InterPro" id="IPR030960">
    <property type="entry name" value="DHQS/DOIS_N"/>
</dbReference>
<feature type="binding site" evidence="19">
    <location>
        <position position="270"/>
    </location>
    <ligand>
        <name>Zn(2+)</name>
        <dbReference type="ChEBI" id="CHEBI:29105"/>
        <note>catalytic</note>
    </ligand>
</feature>
<dbReference type="Gene3D" id="3.65.10.10">
    <property type="entry name" value="Enolpyruvate transferase domain"/>
    <property type="match status" value="2"/>
</dbReference>
<dbReference type="SUPFAM" id="SSF51735">
    <property type="entry name" value="NAD(P)-binding Rossmann-fold domains"/>
    <property type="match status" value="1"/>
</dbReference>
<dbReference type="Pfam" id="PF01761">
    <property type="entry name" value="DHQ_synthase"/>
    <property type="match status" value="1"/>
</dbReference>
<comment type="cofactor">
    <cofactor evidence="19 20">
        <name>Zn(2+)</name>
        <dbReference type="ChEBI" id="CHEBI:29105"/>
    </cofactor>
    <text evidence="19 20">Binds 2 Zn(2+) ions per subunit.</text>
</comment>
<dbReference type="Gene3D" id="3.40.50.1970">
    <property type="match status" value="1"/>
</dbReference>
<comment type="similarity">
    <text evidence="19 20">In the 3rd section; belongs to the shikimate kinase family.</text>
</comment>
<evidence type="ECO:0000259" key="21">
    <source>
        <dbReference type="Pfam" id="PF00275"/>
    </source>
</evidence>
<dbReference type="STRING" id="1806994.A0A507C915"/>
<dbReference type="Pfam" id="PF18317">
    <property type="entry name" value="SDH_C"/>
    <property type="match status" value="1"/>
</dbReference>
<feature type="binding site" evidence="19">
    <location>
        <position position="122"/>
    </location>
    <ligand>
        <name>NAD(+)</name>
        <dbReference type="ChEBI" id="CHEBI:57540"/>
    </ligand>
</feature>
<evidence type="ECO:0000256" key="4">
    <source>
        <dbReference type="ARBA" id="ARBA00022490"/>
    </source>
</evidence>
<dbReference type="CDD" id="cd00464">
    <property type="entry name" value="SK"/>
    <property type="match status" value="1"/>
</dbReference>
<dbReference type="PROSITE" id="PS00104">
    <property type="entry name" value="EPSP_SYNTHASE_1"/>
    <property type="match status" value="1"/>
</dbReference>
<evidence type="ECO:0000259" key="24">
    <source>
        <dbReference type="Pfam" id="PF18317"/>
    </source>
</evidence>
<dbReference type="EC" id="4.2.3.4" evidence="19"/>
<evidence type="ECO:0000259" key="23">
    <source>
        <dbReference type="Pfam" id="PF08501"/>
    </source>
</evidence>
<dbReference type="GO" id="GO:0005737">
    <property type="term" value="C:cytoplasm"/>
    <property type="evidence" value="ECO:0007669"/>
    <property type="project" value="UniProtKB-SubCell"/>
</dbReference>
<dbReference type="Gene3D" id="1.20.1090.10">
    <property type="entry name" value="Dehydroquinate synthase-like - alpha domain"/>
    <property type="match status" value="1"/>
</dbReference>
<keyword evidence="9 19" id="KW-0418">Kinase</keyword>
<feature type="binding site" evidence="19">
    <location>
        <begin position="263"/>
        <end position="267"/>
    </location>
    <ligand>
        <name>7-phospho-2-dehydro-3-deoxy-D-arabino-heptonate</name>
        <dbReference type="ChEBI" id="CHEBI:58394"/>
    </ligand>
</feature>
<dbReference type="CDD" id="cd01556">
    <property type="entry name" value="EPSP_synthase"/>
    <property type="match status" value="1"/>
</dbReference>
<name>A0A507C915_9FUNG</name>
<evidence type="ECO:0000256" key="11">
    <source>
        <dbReference type="ARBA" id="ARBA00022840"/>
    </source>
</evidence>
<evidence type="ECO:0000259" key="22">
    <source>
        <dbReference type="Pfam" id="PF01761"/>
    </source>
</evidence>
<dbReference type="InterPro" id="IPR013708">
    <property type="entry name" value="Shikimate_DH-bd_N"/>
</dbReference>
<dbReference type="InterPro" id="IPR046346">
    <property type="entry name" value="Aminoacid_DH-like_N_sf"/>
</dbReference>
<dbReference type="InterPro" id="IPR006264">
    <property type="entry name" value="EPSP_synthase"/>
</dbReference>
<feature type="binding site" evidence="19">
    <location>
        <position position="355"/>
    </location>
    <ligand>
        <name>7-phospho-2-dehydro-3-deoxy-D-arabino-heptonate</name>
        <dbReference type="ChEBI" id="CHEBI:58394"/>
    </ligand>
</feature>
<keyword evidence="14 19" id="KW-0057">Aromatic amino acid biosynthesis</keyword>
<dbReference type="PANTHER" id="PTHR21090">
    <property type="entry name" value="AROM/DEHYDROQUINATE SYNTHASE"/>
    <property type="match status" value="1"/>
</dbReference>
<dbReference type="InterPro" id="IPR000623">
    <property type="entry name" value="Shikimate_kinase/TSH1"/>
</dbReference>
<evidence type="ECO:0000256" key="19">
    <source>
        <dbReference type="HAMAP-Rule" id="MF_03143"/>
    </source>
</evidence>
<evidence type="ECO:0000313" key="27">
    <source>
        <dbReference type="Proteomes" id="UP000319731"/>
    </source>
</evidence>
<dbReference type="InterPro" id="IPR013785">
    <property type="entry name" value="Aldolase_TIM"/>
</dbReference>
<comment type="catalytic activity">
    <reaction evidence="17">
        <text>3-phosphoshikimate + phosphoenolpyruvate = 5-O-(1-carboxyvinyl)-3-phosphoshikimate + phosphate</text>
        <dbReference type="Rhea" id="RHEA:21256"/>
        <dbReference type="ChEBI" id="CHEBI:43474"/>
        <dbReference type="ChEBI" id="CHEBI:57701"/>
        <dbReference type="ChEBI" id="CHEBI:58702"/>
        <dbReference type="ChEBI" id="CHEBI:145989"/>
        <dbReference type="EC" id="2.5.1.19"/>
    </reaction>
    <physiologicalReaction direction="left-to-right" evidence="17">
        <dbReference type="Rhea" id="RHEA:21257"/>
    </physiologicalReaction>
</comment>
<feature type="binding site" evidence="19">
    <location>
        <position position="249"/>
    </location>
    <ligand>
        <name>7-phospho-2-dehydro-3-deoxy-D-arabino-heptonate</name>
        <dbReference type="ChEBI" id="CHEBI:58394"/>
    </ligand>
</feature>
<keyword evidence="7 19" id="KW-0479">Metal-binding</keyword>
<evidence type="ECO:0000256" key="8">
    <source>
        <dbReference type="ARBA" id="ARBA00022741"/>
    </source>
</evidence>
<dbReference type="InterPro" id="IPR013792">
    <property type="entry name" value="RNA3'P_cycl/enolpyr_Trfase_a/b"/>
</dbReference>
<evidence type="ECO:0000256" key="6">
    <source>
        <dbReference type="ARBA" id="ARBA00022679"/>
    </source>
</evidence>
<evidence type="ECO:0000256" key="1">
    <source>
        <dbReference type="ARBA" id="ARBA00004811"/>
    </source>
</evidence>
<feature type="domain" description="Enolpyruvate transferase" evidence="21">
    <location>
        <begin position="409"/>
        <end position="839"/>
    </location>
</feature>
<dbReference type="UniPathway" id="UPA00053">
    <property type="reaction ID" value="UER00085"/>
</dbReference>
<dbReference type="PANTHER" id="PTHR21090:SF5">
    <property type="entry name" value="PENTAFUNCTIONAL AROM POLYPEPTIDE"/>
    <property type="match status" value="1"/>
</dbReference>
<feature type="binding site" evidence="19">
    <location>
        <position position="197"/>
    </location>
    <ligand>
        <name>Zn(2+)</name>
        <dbReference type="ChEBI" id="CHEBI:29105"/>
        <note>catalytic</note>
    </ligand>
</feature>
<keyword evidence="8 19" id="KW-0547">Nucleotide-binding</keyword>
<proteinExistence type="inferred from homology"/>
<comment type="catalytic activity">
    <reaction evidence="19 20">
        <text>7-phospho-2-dehydro-3-deoxy-D-arabino-heptonate = 3-dehydroquinate + phosphate</text>
        <dbReference type="Rhea" id="RHEA:21968"/>
        <dbReference type="ChEBI" id="CHEBI:32364"/>
        <dbReference type="ChEBI" id="CHEBI:43474"/>
        <dbReference type="ChEBI" id="CHEBI:58394"/>
        <dbReference type="EC" id="4.2.3.4"/>
    </reaction>
</comment>
<dbReference type="PROSITE" id="PS00885">
    <property type="entry name" value="EPSP_SYNTHASE_2"/>
    <property type="match status" value="1"/>
</dbReference>
<dbReference type="Pfam" id="PF08501">
    <property type="entry name" value="Shikimate_dh_N"/>
    <property type="match status" value="1"/>
</dbReference>
<dbReference type="GO" id="GO:0009423">
    <property type="term" value="P:chorismate biosynthetic process"/>
    <property type="evidence" value="ECO:0007669"/>
    <property type="project" value="UniProtKB-UniRule"/>
</dbReference>
<feature type="domain" description="SDH C-terminal" evidence="24">
    <location>
        <begin position="1606"/>
        <end position="1636"/>
    </location>
</feature>
<dbReference type="InterPro" id="IPR036968">
    <property type="entry name" value="Enolpyruvate_Tfrase_sf"/>
</dbReference>
<dbReference type="GO" id="GO:0003855">
    <property type="term" value="F:3-dehydroquinate dehydratase activity"/>
    <property type="evidence" value="ECO:0007669"/>
    <property type="project" value="UniProtKB-UniRule"/>
</dbReference>
<comment type="pathway">
    <text evidence="19 20">Metabolic intermediate biosynthesis; chorismate biosynthesis; chorismate from D-erythrose 4-phosphate and phosphoenolpyruvate: step 4/7.</text>
</comment>
<dbReference type="InterPro" id="IPR041121">
    <property type="entry name" value="SDH_C"/>
</dbReference>
<dbReference type="GO" id="GO:0003866">
    <property type="term" value="F:3-phosphoshikimate 1-carboxyvinyltransferase activity"/>
    <property type="evidence" value="ECO:0007669"/>
    <property type="project" value="UniProtKB-UniRule"/>
</dbReference>
<dbReference type="Gene3D" id="3.40.50.10860">
    <property type="entry name" value="Leucine Dehydrogenase, chain A, domain 1"/>
    <property type="match status" value="1"/>
</dbReference>
<feature type="region of interest" description="Shikimate dehydrogenase" evidence="19">
    <location>
        <begin position="1350"/>
        <end position="1639"/>
    </location>
</feature>
<evidence type="ECO:0000256" key="16">
    <source>
        <dbReference type="ARBA" id="ARBA00023268"/>
    </source>
</evidence>
<comment type="function">
    <text evidence="19 20">The AROM polypeptide catalyzes 5 consecutive enzymatic reactions in prechorismate polyaromatic amino acid biosynthesis.</text>
</comment>
<dbReference type="EC" id="4.2.1.10" evidence="19"/>
<dbReference type="GO" id="GO:0004765">
    <property type="term" value="F:shikimate kinase activity"/>
    <property type="evidence" value="ECO:0007669"/>
    <property type="project" value="UniProtKB-UniRule"/>
</dbReference>
<dbReference type="PRINTS" id="PR01100">
    <property type="entry name" value="SHIKIMTKNASE"/>
</dbReference>
<dbReference type="PIRSF" id="PIRSF000514">
    <property type="entry name" value="Pentafunct_AroM"/>
    <property type="match status" value="1"/>
</dbReference>
<comment type="subcellular location">
    <subcellularLocation>
        <location evidence="19 20">Cytoplasm</location>
    </subcellularLocation>
</comment>
<feature type="binding site" evidence="19">
    <location>
        <position position="193"/>
    </location>
    <ligand>
        <name>NAD(+)</name>
        <dbReference type="ChEBI" id="CHEBI:57540"/>
    </ligand>
</feature>
<comment type="similarity">
    <text evidence="19 20">In the 2nd section; belongs to the EPSP synthase family.</text>
</comment>
<dbReference type="EC" id="2.5.1.19" evidence="19"/>
<keyword evidence="10 19" id="KW-0862">Zinc</keyword>
<evidence type="ECO:0000256" key="20">
    <source>
        <dbReference type="PIRNR" id="PIRNR000514"/>
    </source>
</evidence>